<dbReference type="SUPFAM" id="SSF103481">
    <property type="entry name" value="Multidrug resistance efflux transporter EmrE"/>
    <property type="match status" value="1"/>
</dbReference>
<feature type="region of interest" description="Disordered" evidence="7">
    <location>
        <begin position="13"/>
        <end position="40"/>
    </location>
</feature>
<keyword evidence="3" id="KW-0762">Sugar transport</keyword>
<keyword evidence="6 8" id="KW-0472">Membrane</keyword>
<evidence type="ECO:0000313" key="10">
    <source>
        <dbReference type="Proteomes" id="UP000749559"/>
    </source>
</evidence>
<dbReference type="GO" id="GO:0015165">
    <property type="term" value="F:pyrimidine nucleotide-sugar transmembrane transporter activity"/>
    <property type="evidence" value="ECO:0007669"/>
    <property type="project" value="InterPro"/>
</dbReference>
<dbReference type="EMBL" id="CAIIXF020000010">
    <property type="protein sequence ID" value="CAH1795774.1"/>
    <property type="molecule type" value="Genomic_DNA"/>
</dbReference>
<proteinExistence type="inferred from homology"/>
<dbReference type="Pfam" id="PF04142">
    <property type="entry name" value="Nuc_sug_transp"/>
    <property type="match status" value="1"/>
</dbReference>
<evidence type="ECO:0000256" key="2">
    <source>
        <dbReference type="ARBA" id="ARBA00009976"/>
    </source>
</evidence>
<feature type="transmembrane region" description="Helical" evidence="8">
    <location>
        <begin position="160"/>
        <end position="180"/>
    </location>
</feature>
<keyword evidence="10" id="KW-1185">Reference proteome</keyword>
<name>A0A8J1TUG1_OWEFU</name>
<reference evidence="9" key="1">
    <citation type="submission" date="2022-03" db="EMBL/GenBank/DDBJ databases">
        <authorList>
            <person name="Martin C."/>
        </authorList>
    </citation>
    <scope>NUCLEOTIDE SEQUENCE</scope>
</reference>
<dbReference type="InterPro" id="IPR007271">
    <property type="entry name" value="Nuc_sug_transpt"/>
</dbReference>
<evidence type="ECO:0000256" key="8">
    <source>
        <dbReference type="SAM" id="Phobius"/>
    </source>
</evidence>
<dbReference type="Proteomes" id="UP000749559">
    <property type="component" value="Unassembled WGS sequence"/>
</dbReference>
<evidence type="ECO:0000256" key="7">
    <source>
        <dbReference type="SAM" id="MobiDB-lite"/>
    </source>
</evidence>
<feature type="transmembrane region" description="Helical" evidence="8">
    <location>
        <begin position="217"/>
        <end position="242"/>
    </location>
</feature>
<dbReference type="OrthoDB" id="419167at2759"/>
<keyword evidence="3" id="KW-0813">Transport</keyword>
<comment type="subcellular location">
    <subcellularLocation>
        <location evidence="1">Membrane</location>
        <topology evidence="1">Multi-pass membrane protein</topology>
    </subcellularLocation>
</comment>
<sequence length="404" mass="45957">MVADVIVEVETSDYKDSHSERKRHHSIQNGYIEPHGSMEGHKTNETVKSGSVFHGWSLDRTDVTRLDAAFFCSLFVIFDVGKHVSSYAMKYYNGDKYPLPHTAIVAIIETVKLVVMLIKILIDRQPSNISISFMFALPSFLFAVNANVYYYALFYTTPPVWGILKQFRIILFALVYRVVFKRNITRVQWMALFLLIFGIALTKFSETDNLPSHKNVINLPALLLSFVTAVNSVISCIIMEYMFKKDKRSFVEQLMQLALFGAIISWMFFFTETRGISMNVKPGTSLVVILLMLSCIGMNVAYGFAMKVIVKKLDNVVKIYSQAVSNMATAVVCLFVFPDDVEINSLFMAAILIVFFAIVLYESKNPELIINNICNTIWVWDILKTTAKKLPFSIRKVEESHSDV</sequence>
<feature type="transmembrane region" description="Helical" evidence="8">
    <location>
        <begin position="283"/>
        <end position="305"/>
    </location>
</feature>
<gene>
    <name evidence="9" type="ORF">OFUS_LOCUS20267</name>
</gene>
<evidence type="ECO:0000256" key="5">
    <source>
        <dbReference type="ARBA" id="ARBA00022989"/>
    </source>
</evidence>
<feature type="transmembrane region" description="Helical" evidence="8">
    <location>
        <begin position="101"/>
        <end position="122"/>
    </location>
</feature>
<dbReference type="PANTHER" id="PTHR10231">
    <property type="entry name" value="NUCLEOTIDE-SUGAR TRANSMEMBRANE TRANSPORTER"/>
    <property type="match status" value="1"/>
</dbReference>
<keyword evidence="5 8" id="KW-1133">Transmembrane helix</keyword>
<evidence type="ECO:0000256" key="1">
    <source>
        <dbReference type="ARBA" id="ARBA00004141"/>
    </source>
</evidence>
<dbReference type="GO" id="GO:0000139">
    <property type="term" value="C:Golgi membrane"/>
    <property type="evidence" value="ECO:0007669"/>
    <property type="project" value="InterPro"/>
</dbReference>
<evidence type="ECO:0000313" key="9">
    <source>
        <dbReference type="EMBL" id="CAH1795774.1"/>
    </source>
</evidence>
<feature type="transmembrane region" description="Helical" evidence="8">
    <location>
        <begin position="343"/>
        <end position="361"/>
    </location>
</feature>
<keyword evidence="4 8" id="KW-0812">Transmembrane</keyword>
<evidence type="ECO:0000256" key="6">
    <source>
        <dbReference type="ARBA" id="ARBA00023136"/>
    </source>
</evidence>
<comment type="similarity">
    <text evidence="2">Belongs to the nucleotide-sugar transporter family. SLC35A subfamily.</text>
</comment>
<comment type="caution">
    <text evidence="9">The sequence shown here is derived from an EMBL/GenBank/DDBJ whole genome shotgun (WGS) entry which is preliminary data.</text>
</comment>
<evidence type="ECO:0000256" key="4">
    <source>
        <dbReference type="ARBA" id="ARBA00022692"/>
    </source>
</evidence>
<feature type="transmembrane region" description="Helical" evidence="8">
    <location>
        <begin position="254"/>
        <end position="271"/>
    </location>
</feature>
<protein>
    <submittedName>
        <fullName evidence="9">Uncharacterized protein</fullName>
    </submittedName>
</protein>
<feature type="transmembrane region" description="Helical" evidence="8">
    <location>
        <begin position="134"/>
        <end position="154"/>
    </location>
</feature>
<accession>A0A8J1TUG1</accession>
<feature type="transmembrane region" description="Helical" evidence="8">
    <location>
        <begin position="187"/>
        <end position="205"/>
    </location>
</feature>
<feature type="transmembrane region" description="Helical" evidence="8">
    <location>
        <begin position="317"/>
        <end position="337"/>
    </location>
</feature>
<dbReference type="AlphaFoldDB" id="A0A8J1TUG1"/>
<dbReference type="InterPro" id="IPR037185">
    <property type="entry name" value="EmrE-like"/>
</dbReference>
<evidence type="ECO:0000256" key="3">
    <source>
        <dbReference type="ARBA" id="ARBA00022597"/>
    </source>
</evidence>
<organism evidence="9 10">
    <name type="scientific">Owenia fusiformis</name>
    <name type="common">Polychaete worm</name>
    <dbReference type="NCBI Taxonomy" id="6347"/>
    <lineage>
        <taxon>Eukaryota</taxon>
        <taxon>Metazoa</taxon>
        <taxon>Spiralia</taxon>
        <taxon>Lophotrochozoa</taxon>
        <taxon>Annelida</taxon>
        <taxon>Polychaeta</taxon>
        <taxon>Sedentaria</taxon>
        <taxon>Canalipalpata</taxon>
        <taxon>Sabellida</taxon>
        <taxon>Oweniida</taxon>
        <taxon>Oweniidae</taxon>
        <taxon>Owenia</taxon>
    </lineage>
</organism>